<dbReference type="AlphaFoldDB" id="A0A8S1SF62"/>
<accession>A0A8S1SF62</accession>
<organism evidence="1 2">
    <name type="scientific">Paramecium pentaurelia</name>
    <dbReference type="NCBI Taxonomy" id="43138"/>
    <lineage>
        <taxon>Eukaryota</taxon>
        <taxon>Sar</taxon>
        <taxon>Alveolata</taxon>
        <taxon>Ciliophora</taxon>
        <taxon>Intramacronucleata</taxon>
        <taxon>Oligohymenophorea</taxon>
        <taxon>Peniculida</taxon>
        <taxon>Parameciidae</taxon>
        <taxon>Paramecium</taxon>
    </lineage>
</organism>
<reference evidence="1" key="1">
    <citation type="submission" date="2021-01" db="EMBL/GenBank/DDBJ databases">
        <authorList>
            <consortium name="Genoscope - CEA"/>
            <person name="William W."/>
        </authorList>
    </citation>
    <scope>NUCLEOTIDE SEQUENCE</scope>
</reference>
<gene>
    <name evidence="1" type="ORF">PPENT_87.1.T0050495</name>
</gene>
<comment type="caution">
    <text evidence="1">The sequence shown here is derived from an EMBL/GenBank/DDBJ whole genome shotgun (WGS) entry which is preliminary data.</text>
</comment>
<dbReference type="OrthoDB" id="294434at2759"/>
<dbReference type="Proteomes" id="UP000689195">
    <property type="component" value="Unassembled WGS sequence"/>
</dbReference>
<evidence type="ECO:0000313" key="2">
    <source>
        <dbReference type="Proteomes" id="UP000689195"/>
    </source>
</evidence>
<keyword evidence="2" id="KW-1185">Reference proteome</keyword>
<sequence length="153" mass="18166">MLQETFNKNYQLRIRKSLPKQLPKPSFVPIIERNYQLSKINQNYQFPRTDTSLDSCDEMEIYGVYDLNQQNNKKIKFNKHLSVLDVQIPIQKRRLKTQHEDNNQKPINLSLNIQRIKTEVSQDNISIKLPSLKFRSKKNVLQLRSISNTICHQ</sequence>
<evidence type="ECO:0000313" key="1">
    <source>
        <dbReference type="EMBL" id="CAD8137084.1"/>
    </source>
</evidence>
<protein>
    <submittedName>
        <fullName evidence="1">Uncharacterized protein</fullName>
    </submittedName>
</protein>
<dbReference type="EMBL" id="CAJJDO010000005">
    <property type="protein sequence ID" value="CAD8137084.1"/>
    <property type="molecule type" value="Genomic_DNA"/>
</dbReference>
<name>A0A8S1SF62_9CILI</name>
<proteinExistence type="predicted"/>